<evidence type="ECO:0000256" key="8">
    <source>
        <dbReference type="ARBA" id="ARBA00034006"/>
    </source>
</evidence>
<evidence type="ECO:0000313" key="10">
    <source>
        <dbReference type="EMBL" id="AFY02993.1"/>
    </source>
</evidence>
<dbReference type="EMBL" id="CP002930">
    <property type="protein sequence ID" value="AFY02993.1"/>
    <property type="molecule type" value="Genomic_DNA"/>
</dbReference>
<dbReference type="Pfam" id="PF00006">
    <property type="entry name" value="ATP-synt_ab"/>
    <property type="match status" value="1"/>
</dbReference>
<comment type="catalytic activity">
    <reaction evidence="8">
        <text>ATP + H2O + cellular proteinSide 1 = ADP + phosphate + cellular proteinSide 2.</text>
        <dbReference type="EC" id="7.4.2.8"/>
    </reaction>
</comment>
<dbReference type="InterPro" id="IPR000194">
    <property type="entry name" value="ATPase_F1/V1/A1_a/bsu_nucl-bd"/>
</dbReference>
<evidence type="ECO:0000256" key="1">
    <source>
        <dbReference type="ARBA" id="ARBA00004496"/>
    </source>
</evidence>
<dbReference type="InterPro" id="IPR027417">
    <property type="entry name" value="P-loop_NTPase"/>
</dbReference>
<dbReference type="PATRIC" id="fig|1069642.3.peg.3285"/>
<dbReference type="OrthoDB" id="5288038at2"/>
<keyword evidence="3" id="KW-0963">Cytoplasm</keyword>
<dbReference type="Proteomes" id="UP000010074">
    <property type="component" value="Chromosome"/>
</dbReference>
<dbReference type="KEGG" id="bbat:Bdt_3318"/>
<dbReference type="PANTHER" id="PTHR15184">
    <property type="entry name" value="ATP SYNTHASE"/>
    <property type="match status" value="1"/>
</dbReference>
<dbReference type="InterPro" id="IPR005714">
    <property type="entry name" value="ATPase_T3SS_FliI/YscN"/>
</dbReference>
<dbReference type="HOGENOM" id="CLU_022398_5_1_7"/>
<dbReference type="RefSeq" id="WP_015092403.1">
    <property type="nucleotide sequence ID" value="NC_019567.1"/>
</dbReference>
<keyword evidence="6" id="KW-0653">Protein transport</keyword>
<dbReference type="AlphaFoldDB" id="K7YZ33"/>
<dbReference type="GO" id="GO:0008564">
    <property type="term" value="F:protein-exporting ATPase activity"/>
    <property type="evidence" value="ECO:0007669"/>
    <property type="project" value="UniProtKB-EC"/>
</dbReference>
<dbReference type="GO" id="GO:0005524">
    <property type="term" value="F:ATP binding"/>
    <property type="evidence" value="ECO:0007669"/>
    <property type="project" value="UniProtKB-KW"/>
</dbReference>
<evidence type="ECO:0000256" key="7">
    <source>
        <dbReference type="ARBA" id="ARBA00022967"/>
    </source>
</evidence>
<dbReference type="InterPro" id="IPR003593">
    <property type="entry name" value="AAA+_ATPase"/>
</dbReference>
<evidence type="ECO:0000313" key="11">
    <source>
        <dbReference type="Proteomes" id="UP000010074"/>
    </source>
</evidence>
<dbReference type="GO" id="GO:0030257">
    <property type="term" value="C:type III protein secretion system complex"/>
    <property type="evidence" value="ECO:0007669"/>
    <property type="project" value="InterPro"/>
</dbReference>
<dbReference type="InterPro" id="IPR050053">
    <property type="entry name" value="ATPase_alpha/beta_chains"/>
</dbReference>
<gene>
    <name evidence="10" type="primary">fliI</name>
    <name evidence="10" type="ORF">Bdt_3318</name>
</gene>
<protein>
    <submittedName>
        <fullName evidence="10">Flagellum-specific ATP synthase</fullName>
    </submittedName>
</protein>
<name>K7YZ33_BDEBC</name>
<dbReference type="InterPro" id="IPR040627">
    <property type="entry name" value="T3SS_ATPase_C"/>
</dbReference>
<dbReference type="CDD" id="cd01136">
    <property type="entry name" value="ATPase_flagellum-secretory_path_III"/>
    <property type="match status" value="1"/>
</dbReference>
<evidence type="ECO:0000259" key="9">
    <source>
        <dbReference type="SMART" id="SM00382"/>
    </source>
</evidence>
<evidence type="ECO:0000256" key="6">
    <source>
        <dbReference type="ARBA" id="ARBA00022927"/>
    </source>
</evidence>
<dbReference type="GO" id="GO:0030254">
    <property type="term" value="P:protein secretion by the type III secretion system"/>
    <property type="evidence" value="ECO:0007669"/>
    <property type="project" value="InterPro"/>
</dbReference>
<dbReference type="PANTHER" id="PTHR15184:SF9">
    <property type="entry name" value="SPI-1 TYPE 3 SECRETION SYSTEM ATPASE"/>
    <property type="match status" value="1"/>
</dbReference>
<dbReference type="PROSITE" id="PS00152">
    <property type="entry name" value="ATPASE_ALPHA_BETA"/>
    <property type="match status" value="1"/>
</dbReference>
<keyword evidence="2" id="KW-0813">Transport</keyword>
<feature type="domain" description="AAA+ ATPase" evidence="9">
    <location>
        <begin position="161"/>
        <end position="343"/>
    </location>
</feature>
<reference evidence="10 11" key="1">
    <citation type="journal article" date="2012" name="BMC Genomics">
        <title>Genome analysis of a simultaneously predatory and prey-independent, novel Bdellovibrio bacteriovorus from the River Tiber, supports in silico predictions of both ancient and recent lateral gene transfer from diverse bacteria.</title>
        <authorList>
            <person name="Hobley L."/>
            <person name="Lerner T.R."/>
            <person name="Williams L.E."/>
            <person name="Lambert C."/>
            <person name="Till R."/>
            <person name="Milner D.S."/>
            <person name="Basford S.M."/>
            <person name="Capeness M.J."/>
            <person name="Fenton A.K."/>
            <person name="Atterbury R.J."/>
            <person name="Harris M.A."/>
            <person name="Sockett R.E."/>
        </authorList>
    </citation>
    <scope>NUCLEOTIDE SEQUENCE [LARGE SCALE GENOMIC DNA]</scope>
    <source>
        <strain evidence="10 11">Tiberius</strain>
    </source>
</reference>
<dbReference type="Pfam" id="PF18269">
    <property type="entry name" value="T3SS_ATPase_C"/>
    <property type="match status" value="1"/>
</dbReference>
<dbReference type="SUPFAM" id="SSF52540">
    <property type="entry name" value="P-loop containing nucleoside triphosphate hydrolases"/>
    <property type="match status" value="1"/>
</dbReference>
<evidence type="ECO:0000256" key="2">
    <source>
        <dbReference type="ARBA" id="ARBA00022448"/>
    </source>
</evidence>
<dbReference type="CDD" id="cd18114">
    <property type="entry name" value="ATP-synt_flagellum-secretory_path_III_C"/>
    <property type="match status" value="1"/>
</dbReference>
<dbReference type="NCBIfam" id="TIGR01026">
    <property type="entry name" value="fliI_yscN"/>
    <property type="match status" value="1"/>
</dbReference>
<accession>K7YZ33</accession>
<evidence type="ECO:0000256" key="4">
    <source>
        <dbReference type="ARBA" id="ARBA00022741"/>
    </source>
</evidence>
<dbReference type="GO" id="GO:0016887">
    <property type="term" value="F:ATP hydrolysis activity"/>
    <property type="evidence" value="ECO:0007669"/>
    <property type="project" value="InterPro"/>
</dbReference>
<comment type="subcellular location">
    <subcellularLocation>
        <location evidence="1">Cytoplasm</location>
    </subcellularLocation>
</comment>
<dbReference type="GO" id="GO:0005737">
    <property type="term" value="C:cytoplasm"/>
    <property type="evidence" value="ECO:0007669"/>
    <property type="project" value="UniProtKB-SubCell"/>
</dbReference>
<dbReference type="STRING" id="1069642.Bdt_3318"/>
<proteinExistence type="predicted"/>
<dbReference type="SMART" id="SM00382">
    <property type="entry name" value="AAA"/>
    <property type="match status" value="1"/>
</dbReference>
<keyword evidence="4" id="KW-0547">Nucleotide-binding</keyword>
<dbReference type="InterPro" id="IPR020003">
    <property type="entry name" value="ATPase_a/bsu_AS"/>
</dbReference>
<keyword evidence="7" id="KW-1278">Translocase</keyword>
<evidence type="ECO:0000256" key="3">
    <source>
        <dbReference type="ARBA" id="ARBA00022490"/>
    </source>
</evidence>
<evidence type="ECO:0000256" key="5">
    <source>
        <dbReference type="ARBA" id="ARBA00022840"/>
    </source>
</evidence>
<dbReference type="FunFam" id="3.40.50.12240:FF:000002">
    <property type="entry name" value="Flagellum-specific ATP synthase FliI"/>
    <property type="match status" value="1"/>
</dbReference>
<dbReference type="GO" id="GO:0046933">
    <property type="term" value="F:proton-transporting ATP synthase activity, rotational mechanism"/>
    <property type="evidence" value="ECO:0007669"/>
    <property type="project" value="TreeGrafter"/>
</dbReference>
<organism evidence="10 11">
    <name type="scientific">Bdellovibrio bacteriovorus str. Tiberius</name>
    <dbReference type="NCBI Taxonomy" id="1069642"/>
    <lineage>
        <taxon>Bacteria</taxon>
        <taxon>Pseudomonadati</taxon>
        <taxon>Bdellovibrionota</taxon>
        <taxon>Bdellovibrionia</taxon>
        <taxon>Bdellovibrionales</taxon>
        <taxon>Pseudobdellovibrionaceae</taxon>
        <taxon>Bdellovibrio</taxon>
    </lineage>
</organism>
<keyword evidence="5" id="KW-0067">ATP-binding</keyword>
<sequence length="442" mass="48001">MSELEMNLDKYSDVIQSVHLTKDSGKVTEVNGMLIKGYLPGASVGSIVSINPSGMEKSFLAEVVGFKDKHVLMMALNDMRGVALGSKIVLARQIATVRAGEELLGRVVDGLGRPLDALGEVENFREVPLYSEVRNPLDRRPIREPIDLGIRAINGALTAGLGQRVAIMAGSGVGKSVLLGMMARNTNADVNVIAMIGERGREVREFIEHDLGPEGMKRSVVVCVTSDQSPLLRMRGAYVATALAEYFSSQGKNVLLMMDSVTRFAMAQREIGLSTGEPPSQKGYTPSVFATLPKLLERAGSFEGEGSITGFYTTLVEGDDMNDPIGDSVRSIVDGHIVLSRSLAQKGHFPAIDIMQSASRVMRAVSSPEHSKLAQKLRETLAVYKDAEDLINIGAYKPGSNPKIDRAVKVIDQVNDFLKQRVEDPTNFTQTVRQMQQILINA</sequence>
<dbReference type="Gene3D" id="3.40.50.12240">
    <property type="match status" value="1"/>
</dbReference>